<evidence type="ECO:0000313" key="2">
    <source>
        <dbReference type="EMBL" id="MSS62515.1"/>
    </source>
</evidence>
<feature type="domain" description="HTH marR-type" evidence="1">
    <location>
        <begin position="1"/>
        <end position="146"/>
    </location>
</feature>
<name>A0A6L5XUN7_9FIRM</name>
<keyword evidence="3" id="KW-1185">Reference proteome</keyword>
<reference evidence="2 3" key="1">
    <citation type="submission" date="2019-08" db="EMBL/GenBank/DDBJ databases">
        <title>In-depth cultivation of the pig gut microbiome towards novel bacterial diversity and tailored functional studies.</title>
        <authorList>
            <person name="Wylensek D."/>
            <person name="Hitch T.C.A."/>
            <person name="Clavel T."/>
        </authorList>
    </citation>
    <scope>NUCLEOTIDE SEQUENCE [LARGE SCALE GENOMIC DNA]</scope>
    <source>
        <strain evidence="2 3">WCA-693-APC-MOT-I</strain>
    </source>
</reference>
<evidence type="ECO:0000259" key="1">
    <source>
        <dbReference type="PROSITE" id="PS50995"/>
    </source>
</evidence>
<comment type="caution">
    <text evidence="2">The sequence shown here is derived from an EMBL/GenBank/DDBJ whole genome shotgun (WGS) entry which is preliminary data.</text>
</comment>
<dbReference type="SMART" id="SM00347">
    <property type="entry name" value="HTH_MARR"/>
    <property type="match status" value="1"/>
</dbReference>
<protein>
    <submittedName>
        <fullName evidence="2">MarR family transcriptional regulator</fullName>
    </submittedName>
</protein>
<proteinExistence type="predicted"/>
<accession>A0A6L5XUN7</accession>
<dbReference type="AlphaFoldDB" id="A0A6L5XUN7"/>
<dbReference type="Proteomes" id="UP000482209">
    <property type="component" value="Unassembled WGS sequence"/>
</dbReference>
<dbReference type="GO" id="GO:0003700">
    <property type="term" value="F:DNA-binding transcription factor activity"/>
    <property type="evidence" value="ECO:0007669"/>
    <property type="project" value="InterPro"/>
</dbReference>
<gene>
    <name evidence="2" type="ORF">FYJ58_01225</name>
</gene>
<dbReference type="Pfam" id="PF01047">
    <property type="entry name" value="MarR"/>
    <property type="match status" value="1"/>
</dbReference>
<organism evidence="2 3">
    <name type="scientific">Velocimicrobium porci</name>
    <dbReference type="NCBI Taxonomy" id="2606634"/>
    <lineage>
        <taxon>Bacteria</taxon>
        <taxon>Bacillati</taxon>
        <taxon>Bacillota</taxon>
        <taxon>Clostridia</taxon>
        <taxon>Lachnospirales</taxon>
        <taxon>Lachnospiraceae</taxon>
        <taxon>Velocimicrobium</taxon>
    </lineage>
</organism>
<dbReference type="Gene3D" id="1.10.10.10">
    <property type="entry name" value="Winged helix-like DNA-binding domain superfamily/Winged helix DNA-binding domain"/>
    <property type="match status" value="1"/>
</dbReference>
<dbReference type="InterPro" id="IPR000835">
    <property type="entry name" value="HTH_MarR-typ"/>
</dbReference>
<dbReference type="PRINTS" id="PR00598">
    <property type="entry name" value="HTHMARR"/>
</dbReference>
<dbReference type="InterPro" id="IPR036390">
    <property type="entry name" value="WH_DNA-bd_sf"/>
</dbReference>
<dbReference type="GO" id="GO:0006950">
    <property type="term" value="P:response to stress"/>
    <property type="evidence" value="ECO:0007669"/>
    <property type="project" value="TreeGrafter"/>
</dbReference>
<dbReference type="PANTHER" id="PTHR33164:SF89">
    <property type="entry name" value="MARR FAMILY REGULATORY PROTEIN"/>
    <property type="match status" value="1"/>
</dbReference>
<dbReference type="EMBL" id="VUMT01000001">
    <property type="protein sequence ID" value="MSS62515.1"/>
    <property type="molecule type" value="Genomic_DNA"/>
</dbReference>
<dbReference type="InterPro" id="IPR039422">
    <property type="entry name" value="MarR/SlyA-like"/>
</dbReference>
<dbReference type="SUPFAM" id="SSF46785">
    <property type="entry name" value="Winged helix' DNA-binding domain"/>
    <property type="match status" value="1"/>
</dbReference>
<sequence length="157" mass="18388">MDKKEAAEELMHCMNQFRLLNKKYHVHMELPAAEFFTMVAIYKITEQNKQKENLINGATTTQVVKLLGTTLSAASKLMRNLEEKNLIERIACPSDRRVTYIRLSNSGSSLLQSERNRRDQIMTKVIEHLGDDRVEQMLTTLHDMYHYLSQELEEYHD</sequence>
<dbReference type="InterPro" id="IPR036388">
    <property type="entry name" value="WH-like_DNA-bd_sf"/>
</dbReference>
<evidence type="ECO:0000313" key="3">
    <source>
        <dbReference type="Proteomes" id="UP000482209"/>
    </source>
</evidence>
<dbReference type="RefSeq" id="WP_154516038.1">
    <property type="nucleotide sequence ID" value="NZ_VUMT01000001.1"/>
</dbReference>
<dbReference type="PROSITE" id="PS50995">
    <property type="entry name" value="HTH_MARR_2"/>
    <property type="match status" value="1"/>
</dbReference>
<dbReference type="PANTHER" id="PTHR33164">
    <property type="entry name" value="TRANSCRIPTIONAL REGULATOR, MARR FAMILY"/>
    <property type="match status" value="1"/>
</dbReference>